<gene>
    <name evidence="9" type="ORF">SAMN05444276_103150</name>
</gene>
<evidence type="ECO:0000256" key="1">
    <source>
        <dbReference type="ARBA" id="ARBA00001974"/>
    </source>
</evidence>
<evidence type="ECO:0000256" key="3">
    <source>
        <dbReference type="ARBA" id="ARBA00022630"/>
    </source>
</evidence>
<accession>A0A1H2ZMW1</accession>
<evidence type="ECO:0000313" key="9">
    <source>
        <dbReference type="EMBL" id="SDX18716.1"/>
    </source>
</evidence>
<dbReference type="EMBL" id="FNNA01000003">
    <property type="protein sequence ID" value="SDX18716.1"/>
    <property type="molecule type" value="Genomic_DNA"/>
</dbReference>
<dbReference type="Pfam" id="PF00732">
    <property type="entry name" value="GMC_oxred_N"/>
    <property type="match status" value="1"/>
</dbReference>
<evidence type="ECO:0000256" key="2">
    <source>
        <dbReference type="ARBA" id="ARBA00010790"/>
    </source>
</evidence>
<proteinExistence type="inferred from homology"/>
<feature type="domain" description="Glucose-methanol-choline oxidoreductase C-terminal" evidence="8">
    <location>
        <begin position="466"/>
        <end position="521"/>
    </location>
</feature>
<comment type="cofactor">
    <cofactor evidence="1">
        <name>FAD</name>
        <dbReference type="ChEBI" id="CHEBI:57692"/>
    </cofactor>
</comment>
<dbReference type="InterPro" id="IPR036188">
    <property type="entry name" value="FAD/NAD-bd_sf"/>
</dbReference>
<keyword evidence="4" id="KW-0274">FAD</keyword>
<name>A0A1H2ZMW1_9RHOB</name>
<keyword evidence="5" id="KW-0560">Oxidoreductase</keyword>
<evidence type="ECO:0000256" key="4">
    <source>
        <dbReference type="ARBA" id="ARBA00022827"/>
    </source>
</evidence>
<dbReference type="SUPFAM" id="SSF51905">
    <property type="entry name" value="FAD/NAD(P)-binding domain"/>
    <property type="match status" value="1"/>
</dbReference>
<evidence type="ECO:0000313" key="10">
    <source>
        <dbReference type="Proteomes" id="UP000182944"/>
    </source>
</evidence>
<organism evidence="9 10">
    <name type="scientific">Paracoccus sanguinis</name>
    <dbReference type="NCBI Taxonomy" id="1545044"/>
    <lineage>
        <taxon>Bacteria</taxon>
        <taxon>Pseudomonadati</taxon>
        <taxon>Pseudomonadota</taxon>
        <taxon>Alphaproteobacteria</taxon>
        <taxon>Rhodobacterales</taxon>
        <taxon>Paracoccaceae</taxon>
        <taxon>Paracoccus</taxon>
    </lineage>
</organism>
<dbReference type="RefSeq" id="WP_074826697.1">
    <property type="nucleotide sequence ID" value="NZ_FNNA01000003.1"/>
</dbReference>
<keyword evidence="3" id="KW-0285">Flavoprotein</keyword>
<keyword evidence="10" id="KW-1185">Reference proteome</keyword>
<dbReference type="Gene3D" id="3.50.50.60">
    <property type="entry name" value="FAD/NAD(P)-binding domain"/>
    <property type="match status" value="2"/>
</dbReference>
<dbReference type="Pfam" id="PF05199">
    <property type="entry name" value="GMC_oxred_C"/>
    <property type="match status" value="1"/>
</dbReference>
<dbReference type="PANTHER" id="PTHR42784">
    <property type="entry name" value="PYRANOSE 2-OXIDASE"/>
    <property type="match status" value="1"/>
</dbReference>
<dbReference type="STRING" id="1545044.SAMN05444276_103150"/>
<dbReference type="AlphaFoldDB" id="A0A1H2ZMW1"/>
<evidence type="ECO:0000256" key="6">
    <source>
        <dbReference type="SAM" id="MobiDB-lite"/>
    </source>
</evidence>
<evidence type="ECO:0000259" key="8">
    <source>
        <dbReference type="Pfam" id="PF05199"/>
    </source>
</evidence>
<comment type="similarity">
    <text evidence="2">Belongs to the GMC oxidoreductase family.</text>
</comment>
<dbReference type="Proteomes" id="UP000182944">
    <property type="component" value="Unassembled WGS sequence"/>
</dbReference>
<dbReference type="InterPro" id="IPR051473">
    <property type="entry name" value="P2Ox-like"/>
</dbReference>
<evidence type="ECO:0000256" key="5">
    <source>
        <dbReference type="ARBA" id="ARBA00023002"/>
    </source>
</evidence>
<dbReference type="InterPro" id="IPR007867">
    <property type="entry name" value="GMC_OxRtase_C"/>
</dbReference>
<dbReference type="InterPro" id="IPR000172">
    <property type="entry name" value="GMC_OxRdtase_N"/>
</dbReference>
<evidence type="ECO:0000259" key="7">
    <source>
        <dbReference type="Pfam" id="PF00732"/>
    </source>
</evidence>
<protein>
    <submittedName>
        <fullName evidence="9">Choline dehydrogenase</fullName>
    </submittedName>
</protein>
<dbReference type="GO" id="GO:0016614">
    <property type="term" value="F:oxidoreductase activity, acting on CH-OH group of donors"/>
    <property type="evidence" value="ECO:0007669"/>
    <property type="project" value="InterPro"/>
</dbReference>
<dbReference type="PANTHER" id="PTHR42784:SF1">
    <property type="entry name" value="PYRANOSE 2-OXIDASE"/>
    <property type="match status" value="1"/>
</dbReference>
<reference evidence="10" key="1">
    <citation type="submission" date="2016-10" db="EMBL/GenBank/DDBJ databases">
        <authorList>
            <person name="Varghese N."/>
            <person name="Submissions S."/>
        </authorList>
    </citation>
    <scope>NUCLEOTIDE SEQUENCE [LARGE SCALE GENOMIC DNA]</scope>
    <source>
        <strain evidence="10">DSM 29303</strain>
    </source>
</reference>
<dbReference type="GO" id="GO:0050660">
    <property type="term" value="F:flavin adenine dinucleotide binding"/>
    <property type="evidence" value="ECO:0007669"/>
    <property type="project" value="InterPro"/>
</dbReference>
<sequence>MNAPTLTPPAVPVPPAGQPVWDVAIIGAGLGGGLCGRMLAEAGLSVLFIERGRGHPRRAGDTLDCTDDDPEVRSAHDCWPERLRGTVDGRSCDGYPLQGTGLGGTSVYYAAALERPERHDLEPTPTMPHPTGGWPVGYDAFTPWFDRAQALMALSGTPDPLRPEPLPPLRDPPVLSPAEAVLVERMRAAGLHPYRTHLAIRGGDGCRECVGCSCPRDCKMDGRSAGIEPALATGRAAVLDGAVVRRLGADRHHVTHAEVECGGEAMRIEARVFVLAAGALASPMLLLASASDDWPEGLANDSGLAGRFLMFHVGERIALWAPRGLDHRGPRKTISLRDFYTGDGARLGLVQSLGVGARYGVVVHELKQRYDRSPLRRFRAGKPFIRIPAAIASALLGEASVFATIVEDLPDPENRVTHDPAHPNALTFTYRIPAELRQRSALLRRKLRAQLRGIRMLFLSFQPELNLAHPCGTLRFSDDPAQGVLDRDCRAHGIDNLYVADASFMPTSTGVNPSLTIVANALRVADIIVRHHPPAGAADGSATPAPAPAEMPDLQSPAVSAALH</sequence>
<feature type="domain" description="Glucose-methanol-choline oxidoreductase N-terminal" evidence="7">
    <location>
        <begin position="98"/>
        <end position="290"/>
    </location>
</feature>
<feature type="region of interest" description="Disordered" evidence="6">
    <location>
        <begin position="535"/>
        <end position="564"/>
    </location>
</feature>